<gene>
    <name evidence="2" type="ORF">ACAOBT_LOCUS22363</name>
</gene>
<dbReference type="AlphaFoldDB" id="A0A9P0LFW3"/>
<feature type="region of interest" description="Disordered" evidence="1">
    <location>
        <begin position="57"/>
        <end position="79"/>
    </location>
</feature>
<name>A0A9P0LFW3_ACAOB</name>
<sequence>MTVIKAPRSADVNEAICRFPLSPTTDDTLLWTIVGLFRLRYTRCVVLVPRKVPSQGRRERRTQINKFSDYGQNSNVRSI</sequence>
<dbReference type="Proteomes" id="UP001152888">
    <property type="component" value="Unassembled WGS sequence"/>
</dbReference>
<accession>A0A9P0LFW3</accession>
<organism evidence="2 3">
    <name type="scientific">Acanthoscelides obtectus</name>
    <name type="common">Bean weevil</name>
    <name type="synonym">Bruchus obtectus</name>
    <dbReference type="NCBI Taxonomy" id="200917"/>
    <lineage>
        <taxon>Eukaryota</taxon>
        <taxon>Metazoa</taxon>
        <taxon>Ecdysozoa</taxon>
        <taxon>Arthropoda</taxon>
        <taxon>Hexapoda</taxon>
        <taxon>Insecta</taxon>
        <taxon>Pterygota</taxon>
        <taxon>Neoptera</taxon>
        <taxon>Endopterygota</taxon>
        <taxon>Coleoptera</taxon>
        <taxon>Polyphaga</taxon>
        <taxon>Cucujiformia</taxon>
        <taxon>Chrysomeloidea</taxon>
        <taxon>Chrysomelidae</taxon>
        <taxon>Bruchinae</taxon>
        <taxon>Bruchini</taxon>
        <taxon>Acanthoscelides</taxon>
    </lineage>
</organism>
<feature type="compositionally biased region" description="Polar residues" evidence="1">
    <location>
        <begin position="64"/>
        <end position="79"/>
    </location>
</feature>
<protein>
    <submittedName>
        <fullName evidence="2">Uncharacterized protein</fullName>
    </submittedName>
</protein>
<keyword evidence="3" id="KW-1185">Reference proteome</keyword>
<dbReference type="EMBL" id="CAKOFQ010007213">
    <property type="protein sequence ID" value="CAH1995042.1"/>
    <property type="molecule type" value="Genomic_DNA"/>
</dbReference>
<evidence type="ECO:0000313" key="3">
    <source>
        <dbReference type="Proteomes" id="UP001152888"/>
    </source>
</evidence>
<evidence type="ECO:0000256" key="1">
    <source>
        <dbReference type="SAM" id="MobiDB-lite"/>
    </source>
</evidence>
<evidence type="ECO:0000313" key="2">
    <source>
        <dbReference type="EMBL" id="CAH1995042.1"/>
    </source>
</evidence>
<reference evidence="2" key="1">
    <citation type="submission" date="2022-03" db="EMBL/GenBank/DDBJ databases">
        <authorList>
            <person name="Sayadi A."/>
        </authorList>
    </citation>
    <scope>NUCLEOTIDE SEQUENCE</scope>
</reference>
<comment type="caution">
    <text evidence="2">The sequence shown here is derived from an EMBL/GenBank/DDBJ whole genome shotgun (WGS) entry which is preliminary data.</text>
</comment>
<proteinExistence type="predicted"/>